<keyword evidence="9" id="KW-1185">Reference proteome</keyword>
<evidence type="ECO:0000256" key="2">
    <source>
        <dbReference type="ARBA" id="ARBA00022857"/>
    </source>
</evidence>
<comment type="similarity">
    <text evidence="1">Belongs to the aldo/keto reductase family.</text>
</comment>
<gene>
    <name evidence="8" type="ORF">SAMN04488506_0442</name>
</gene>
<evidence type="ECO:0000256" key="3">
    <source>
        <dbReference type="ARBA" id="ARBA00023002"/>
    </source>
</evidence>
<dbReference type="STRING" id="82801.SAMN04488506_0442"/>
<dbReference type="PRINTS" id="PR00069">
    <property type="entry name" value="ALDKETRDTASE"/>
</dbReference>
<dbReference type="PIRSF" id="PIRSF000097">
    <property type="entry name" value="AKR"/>
    <property type="match status" value="1"/>
</dbReference>
<reference evidence="8 9" key="1">
    <citation type="submission" date="2016-10" db="EMBL/GenBank/DDBJ databases">
        <authorList>
            <person name="de Groot N.N."/>
        </authorList>
    </citation>
    <scope>NUCLEOTIDE SEQUENCE [LARGE SCALE GENOMIC DNA]</scope>
    <source>
        <strain evidence="8 9">DSM 20581</strain>
    </source>
</reference>
<dbReference type="RefSeq" id="WP_092479504.1">
    <property type="nucleotide sequence ID" value="NZ_FOXW01000001.1"/>
</dbReference>
<keyword evidence="2" id="KW-0521">NADP</keyword>
<sequence>MNKSIPTYTLNDGQEVPVIGLGTVGIKGAKGVNEVLDALDNGYRLIDTSTNYNNEGMVGEAIRRSSVPRDQILVSSKLPGAKHKYEDAIQMIQESLYRIGIDYFDKYLIHWPLPKQDQYVEAWQALVDAQKFGLIRSIGVSNFLPEHLDRIIEETGVTPATNQIERHPYFTNKRVIEYNKEHGILTEAWSPFGREINDLLENEMIASLAEKHKKSVGQIILRWNYQEQILTIPKASSNKHQRENMDIFDFTLSDEEMKMIDSLDKGLDGLVEGQHPNEYEEFD</sequence>
<dbReference type="SUPFAM" id="SSF51430">
    <property type="entry name" value="NAD(P)-linked oxidoreductase"/>
    <property type="match status" value="1"/>
</dbReference>
<dbReference type="PANTHER" id="PTHR43827">
    <property type="entry name" value="2,5-DIKETO-D-GLUCONIC ACID REDUCTASE"/>
    <property type="match status" value="1"/>
</dbReference>
<feature type="domain" description="NADP-dependent oxidoreductase" evidence="7">
    <location>
        <begin position="20"/>
        <end position="264"/>
    </location>
</feature>
<dbReference type="PROSITE" id="PS00798">
    <property type="entry name" value="ALDOKETO_REDUCTASE_1"/>
    <property type="match status" value="1"/>
</dbReference>
<dbReference type="Pfam" id="PF00248">
    <property type="entry name" value="Aldo_ket_red"/>
    <property type="match status" value="1"/>
</dbReference>
<evidence type="ECO:0000313" key="8">
    <source>
        <dbReference type="EMBL" id="SFQ04426.1"/>
    </source>
</evidence>
<feature type="active site" description="Proton donor" evidence="4">
    <location>
        <position position="52"/>
    </location>
</feature>
<dbReference type="OrthoDB" id="9804790at2"/>
<proteinExistence type="inferred from homology"/>
<dbReference type="CDD" id="cd19132">
    <property type="entry name" value="AKR_AKR5D1_E1"/>
    <property type="match status" value="1"/>
</dbReference>
<evidence type="ECO:0000256" key="5">
    <source>
        <dbReference type="PIRSR" id="PIRSR000097-2"/>
    </source>
</evidence>
<dbReference type="PROSITE" id="PS00062">
    <property type="entry name" value="ALDOKETO_REDUCTASE_2"/>
    <property type="match status" value="1"/>
</dbReference>
<evidence type="ECO:0000256" key="4">
    <source>
        <dbReference type="PIRSR" id="PIRSR000097-1"/>
    </source>
</evidence>
<protein>
    <submittedName>
        <fullName evidence="8">Aldo/keto reductase</fullName>
    </submittedName>
</protein>
<evidence type="ECO:0000256" key="1">
    <source>
        <dbReference type="ARBA" id="ARBA00007905"/>
    </source>
</evidence>
<dbReference type="PANTHER" id="PTHR43827:SF3">
    <property type="entry name" value="NADP-DEPENDENT OXIDOREDUCTASE DOMAIN-CONTAINING PROTEIN"/>
    <property type="match status" value="1"/>
</dbReference>
<dbReference type="AlphaFoldDB" id="A0A1I5VBX2"/>
<dbReference type="InterPro" id="IPR020471">
    <property type="entry name" value="AKR"/>
</dbReference>
<dbReference type="InterPro" id="IPR023210">
    <property type="entry name" value="NADP_OxRdtase_dom"/>
</dbReference>
<accession>A0A1I5VBX2</accession>
<dbReference type="Gene3D" id="3.20.20.100">
    <property type="entry name" value="NADP-dependent oxidoreductase domain"/>
    <property type="match status" value="1"/>
</dbReference>
<dbReference type="InterPro" id="IPR018170">
    <property type="entry name" value="Aldo/ket_reductase_CS"/>
</dbReference>
<feature type="site" description="Lowers pKa of active site Tyr" evidence="6">
    <location>
        <position position="77"/>
    </location>
</feature>
<dbReference type="FunFam" id="3.20.20.100:FF:000015">
    <property type="entry name" value="Oxidoreductase, aldo/keto reductase family"/>
    <property type="match status" value="1"/>
</dbReference>
<evidence type="ECO:0000313" key="9">
    <source>
        <dbReference type="Proteomes" id="UP000199136"/>
    </source>
</evidence>
<keyword evidence="3" id="KW-0560">Oxidoreductase</keyword>
<evidence type="ECO:0000259" key="7">
    <source>
        <dbReference type="Pfam" id="PF00248"/>
    </source>
</evidence>
<dbReference type="EMBL" id="FOXW01000001">
    <property type="protein sequence ID" value="SFQ04426.1"/>
    <property type="molecule type" value="Genomic_DNA"/>
</dbReference>
<organism evidence="8 9">
    <name type="scientific">Desemzia incerta</name>
    <dbReference type="NCBI Taxonomy" id="82801"/>
    <lineage>
        <taxon>Bacteria</taxon>
        <taxon>Bacillati</taxon>
        <taxon>Bacillota</taxon>
        <taxon>Bacilli</taxon>
        <taxon>Lactobacillales</taxon>
        <taxon>Carnobacteriaceae</taxon>
        <taxon>Desemzia</taxon>
    </lineage>
</organism>
<name>A0A1I5VBX2_9LACT</name>
<dbReference type="Proteomes" id="UP000199136">
    <property type="component" value="Unassembled WGS sequence"/>
</dbReference>
<feature type="binding site" evidence="5">
    <location>
        <position position="110"/>
    </location>
    <ligand>
        <name>substrate</name>
    </ligand>
</feature>
<evidence type="ECO:0000256" key="6">
    <source>
        <dbReference type="PIRSR" id="PIRSR000097-3"/>
    </source>
</evidence>
<dbReference type="InterPro" id="IPR036812">
    <property type="entry name" value="NAD(P)_OxRdtase_dom_sf"/>
</dbReference>
<dbReference type="GO" id="GO:0016616">
    <property type="term" value="F:oxidoreductase activity, acting on the CH-OH group of donors, NAD or NADP as acceptor"/>
    <property type="evidence" value="ECO:0007669"/>
    <property type="project" value="UniProtKB-ARBA"/>
</dbReference>